<dbReference type="Proteomes" id="UP000265643">
    <property type="component" value="Unassembled WGS sequence"/>
</dbReference>
<evidence type="ECO:0000313" key="2">
    <source>
        <dbReference type="Proteomes" id="UP000265643"/>
    </source>
</evidence>
<reference evidence="2" key="1">
    <citation type="submission" date="2018-09" db="EMBL/GenBank/DDBJ databases">
        <title>Draft Genome Sequence of Mediterraneibacter sp. KCTC 15684.</title>
        <authorList>
            <person name="Kim J.S."/>
            <person name="Han K.I."/>
            <person name="Suh M.K."/>
            <person name="Lee K.C."/>
            <person name="Eom M.K."/>
            <person name="Lee J.H."/>
            <person name="Park S.H."/>
            <person name="Kang S.W."/>
            <person name="Park J.E."/>
            <person name="Oh B.S."/>
            <person name="Yu S.Y."/>
            <person name="Choi S.H."/>
            <person name="Lee D.H."/>
            <person name="Yoon H."/>
            <person name="Kim B."/>
            <person name="Yang S.J."/>
            <person name="Lee J.S."/>
        </authorList>
    </citation>
    <scope>NUCLEOTIDE SEQUENCE [LARGE SCALE GENOMIC DNA]</scope>
    <source>
        <strain evidence="2">KCTC 15684</strain>
    </source>
</reference>
<dbReference type="InterPro" id="IPR029058">
    <property type="entry name" value="AB_hydrolase_fold"/>
</dbReference>
<evidence type="ECO:0000313" key="1">
    <source>
        <dbReference type="EMBL" id="GCA66145.1"/>
    </source>
</evidence>
<dbReference type="RefSeq" id="WP_119297506.1">
    <property type="nucleotide sequence ID" value="NZ_BHGK01000001.1"/>
</dbReference>
<organism evidence="1 2">
    <name type="scientific">Mediterraneibacter butyricigenes</name>
    <dbReference type="NCBI Taxonomy" id="2316025"/>
    <lineage>
        <taxon>Bacteria</taxon>
        <taxon>Bacillati</taxon>
        <taxon>Bacillota</taxon>
        <taxon>Clostridia</taxon>
        <taxon>Lachnospirales</taxon>
        <taxon>Lachnospiraceae</taxon>
        <taxon>Mediterraneibacter</taxon>
    </lineage>
</organism>
<gene>
    <name evidence="1" type="ORF">KGMB01110_05810</name>
</gene>
<dbReference type="Gene3D" id="3.40.50.1820">
    <property type="entry name" value="alpha/beta hydrolase"/>
    <property type="match status" value="1"/>
</dbReference>
<sequence length="215" mass="23915">MNHTSIDLEYHPKKIAVLFPGVGYHTDKPLLYYSKKLAKYLGFEILEVAYPPLPSGIKGSPDKMEEAFLLARAQIEDQLSSIPFARYDSVVFLSKSIGTALAASYAGDHALPAQHVYYTPVAASFPFIKETLKSIRPIKVTAPKDDTCRPKQIGFHGTADSWAETTQIQALAKQINLPLHLIPNADHSLETGDVLKDLDILKEVMTQTFHFLKMC</sequence>
<accession>A0A391NYS9</accession>
<dbReference type="AlphaFoldDB" id="A0A391NYS9"/>
<dbReference type="SUPFAM" id="SSF53474">
    <property type="entry name" value="alpha/beta-Hydrolases"/>
    <property type="match status" value="1"/>
</dbReference>
<comment type="caution">
    <text evidence="1">The sequence shown here is derived from an EMBL/GenBank/DDBJ whole genome shotgun (WGS) entry which is preliminary data.</text>
</comment>
<name>A0A391NYS9_9FIRM</name>
<protein>
    <recommendedName>
        <fullName evidence="3">Alpha/beta hydrolase</fullName>
    </recommendedName>
</protein>
<evidence type="ECO:0008006" key="3">
    <source>
        <dbReference type="Google" id="ProtNLM"/>
    </source>
</evidence>
<keyword evidence="2" id="KW-1185">Reference proteome</keyword>
<dbReference type="EMBL" id="BHGK01000001">
    <property type="protein sequence ID" value="GCA66145.1"/>
    <property type="molecule type" value="Genomic_DNA"/>
</dbReference>
<proteinExistence type="predicted"/>